<evidence type="ECO:0000256" key="2">
    <source>
        <dbReference type="ARBA" id="ARBA00004572"/>
    </source>
</evidence>
<dbReference type="SUPFAM" id="SSF55856">
    <property type="entry name" value="Cytochrome b5-like heme/steroid binding domain"/>
    <property type="match status" value="1"/>
</dbReference>
<dbReference type="InterPro" id="IPR039261">
    <property type="entry name" value="FNR_nucleotide-bd"/>
</dbReference>
<dbReference type="AlphaFoldDB" id="A0A370BSI3"/>
<dbReference type="PROSITE" id="PS00191">
    <property type="entry name" value="CYTOCHROME_B5_1"/>
    <property type="match status" value="1"/>
</dbReference>
<dbReference type="Pfam" id="PF00175">
    <property type="entry name" value="NAD_binding_1"/>
    <property type="match status" value="1"/>
</dbReference>
<evidence type="ECO:0000259" key="17">
    <source>
        <dbReference type="PROSITE" id="PS51384"/>
    </source>
</evidence>
<keyword evidence="7" id="KW-0479">Metal-binding</keyword>
<dbReference type="InterPro" id="IPR008333">
    <property type="entry name" value="Cbr1-like_FAD-bd_dom"/>
</dbReference>
<feature type="non-terminal residue" evidence="18">
    <location>
        <position position="528"/>
    </location>
</feature>
<dbReference type="PROSITE" id="PS50255">
    <property type="entry name" value="CYTOCHROME_B5_2"/>
    <property type="match status" value="1"/>
</dbReference>
<reference evidence="18 19" key="1">
    <citation type="submission" date="2018-07" db="EMBL/GenBank/DDBJ databases">
        <title>Section-level genome sequencing of Aspergillus section Nigri to investigate inter- and intra-species variation.</title>
        <authorList>
            <consortium name="DOE Joint Genome Institute"/>
            <person name="Vesth T.C."/>
            <person name="Nybo J.L."/>
            <person name="Theobald S."/>
            <person name="Frisvad J.C."/>
            <person name="Larsen T.O."/>
            <person name="Nielsen K.F."/>
            <person name="Hoof J.B."/>
            <person name="Brandl J."/>
            <person name="Salamov A."/>
            <person name="Riley R."/>
            <person name="Gladden J.M."/>
            <person name="Phatale P."/>
            <person name="Nielsen M.T."/>
            <person name="Lyhne E.K."/>
            <person name="Kogle M.E."/>
            <person name="Strasser K."/>
            <person name="McDonnell E."/>
            <person name="Barry K."/>
            <person name="Clum A."/>
            <person name="Chen C."/>
            <person name="Nolan M."/>
            <person name="Sandor L."/>
            <person name="Kuo A."/>
            <person name="Lipzen A."/>
            <person name="Hainaut M."/>
            <person name="Drula E."/>
            <person name="Tsang A."/>
            <person name="Magnuson J.K."/>
            <person name="Henrissat B."/>
            <person name="Wiebenga A."/>
            <person name="Simmons B.A."/>
            <person name="Makela M.R."/>
            <person name="De vries R.P."/>
            <person name="Grigoriev I.V."/>
            <person name="Mortensen U.H."/>
            <person name="Baker S.E."/>
            <person name="Andersen M.R."/>
        </authorList>
    </citation>
    <scope>NUCLEOTIDE SEQUENCE [LARGE SCALE GENOMIC DNA]</scope>
    <source>
        <strain evidence="18 19">ATCC 13496</strain>
    </source>
</reference>
<evidence type="ECO:0000256" key="4">
    <source>
        <dbReference type="ARBA" id="ARBA00022617"/>
    </source>
</evidence>
<dbReference type="EMBL" id="KZ851923">
    <property type="protein sequence ID" value="RDH18503.1"/>
    <property type="molecule type" value="Genomic_DNA"/>
</dbReference>
<dbReference type="FunFam" id="3.10.120.10:FF:000002">
    <property type="entry name" value="Cytochrome b5 type B"/>
    <property type="match status" value="1"/>
</dbReference>
<dbReference type="GO" id="GO:0005741">
    <property type="term" value="C:mitochondrial outer membrane"/>
    <property type="evidence" value="ECO:0007669"/>
    <property type="project" value="UniProtKB-SubCell"/>
</dbReference>
<proteinExistence type="inferred from homology"/>
<organism evidence="18 19">
    <name type="scientific">Aspergillus niger ATCC 13496</name>
    <dbReference type="NCBI Taxonomy" id="1353008"/>
    <lineage>
        <taxon>Eukaryota</taxon>
        <taxon>Fungi</taxon>
        <taxon>Dikarya</taxon>
        <taxon>Ascomycota</taxon>
        <taxon>Pezizomycotina</taxon>
        <taxon>Eurotiomycetes</taxon>
        <taxon>Eurotiomycetidae</taxon>
        <taxon>Eurotiales</taxon>
        <taxon>Aspergillaceae</taxon>
        <taxon>Aspergillus</taxon>
        <taxon>Aspergillus subgen. Circumdati</taxon>
    </lineage>
</organism>
<dbReference type="Gene3D" id="2.40.30.10">
    <property type="entry name" value="Translation factors"/>
    <property type="match status" value="1"/>
</dbReference>
<dbReference type="Pfam" id="PF00173">
    <property type="entry name" value="Cyt-b5"/>
    <property type="match status" value="1"/>
</dbReference>
<dbReference type="SUPFAM" id="SSF52343">
    <property type="entry name" value="Ferredoxin reductase-like, C-terminal NADP-linked domain"/>
    <property type="match status" value="1"/>
</dbReference>
<dbReference type="Gene3D" id="3.10.120.10">
    <property type="entry name" value="Cytochrome b5-like heme/steroid binding domain"/>
    <property type="match status" value="1"/>
</dbReference>
<evidence type="ECO:0000313" key="19">
    <source>
        <dbReference type="Proteomes" id="UP000253845"/>
    </source>
</evidence>
<keyword evidence="8" id="KW-1000">Mitochondrion outer membrane</keyword>
<evidence type="ECO:0000256" key="11">
    <source>
        <dbReference type="ARBA" id="ARBA00023002"/>
    </source>
</evidence>
<evidence type="ECO:0000256" key="10">
    <source>
        <dbReference type="ARBA" id="ARBA00022989"/>
    </source>
</evidence>
<keyword evidence="14" id="KW-0472">Membrane</keyword>
<dbReference type="InterPro" id="IPR001199">
    <property type="entry name" value="Cyt_B5-like_heme/steroid-bd"/>
</dbReference>
<dbReference type="SUPFAM" id="SSF63380">
    <property type="entry name" value="Riboflavin synthase domain-like"/>
    <property type="match status" value="1"/>
</dbReference>
<dbReference type="PANTHER" id="PTHR19370:SF178">
    <property type="entry name" value="CYTOCHROME-B5 REDUCTASE"/>
    <property type="match status" value="1"/>
</dbReference>
<feature type="binding site" evidence="15">
    <location>
        <position position="353"/>
    </location>
    <ligand>
        <name>FAD</name>
        <dbReference type="ChEBI" id="CHEBI:57692"/>
    </ligand>
</feature>
<keyword evidence="12" id="KW-0408">Iron</keyword>
<evidence type="ECO:0000313" key="18">
    <source>
        <dbReference type="EMBL" id="RDH18503.1"/>
    </source>
</evidence>
<dbReference type="PANTHER" id="PTHR19370">
    <property type="entry name" value="NADH-CYTOCHROME B5 REDUCTASE"/>
    <property type="match status" value="1"/>
</dbReference>
<feature type="binding site" evidence="15">
    <location>
        <position position="336"/>
    </location>
    <ligand>
        <name>FAD</name>
        <dbReference type="ChEBI" id="CHEBI:57692"/>
    </ligand>
</feature>
<dbReference type="CDD" id="cd06183">
    <property type="entry name" value="cyt_b5_reduct_like"/>
    <property type="match status" value="1"/>
</dbReference>
<keyword evidence="10" id="KW-1133">Transmembrane helix</keyword>
<evidence type="ECO:0000256" key="12">
    <source>
        <dbReference type="ARBA" id="ARBA00023004"/>
    </source>
</evidence>
<evidence type="ECO:0000256" key="7">
    <source>
        <dbReference type="ARBA" id="ARBA00022723"/>
    </source>
</evidence>
<dbReference type="InterPro" id="IPR001433">
    <property type="entry name" value="OxRdtase_FAD/NAD-bd"/>
</dbReference>
<comment type="cofactor">
    <cofactor evidence="1 15">
        <name>FAD</name>
        <dbReference type="ChEBI" id="CHEBI:57692"/>
    </cofactor>
</comment>
<dbReference type="GO" id="GO:0005783">
    <property type="term" value="C:endoplasmic reticulum"/>
    <property type="evidence" value="ECO:0007669"/>
    <property type="project" value="TreeGrafter"/>
</dbReference>
<keyword evidence="5 15" id="KW-0285">Flavoprotein</keyword>
<evidence type="ECO:0000256" key="6">
    <source>
        <dbReference type="ARBA" id="ARBA00022692"/>
    </source>
</evidence>
<dbReference type="VEuPathDB" id="FungiDB:M747DRAFT_262676"/>
<dbReference type="Proteomes" id="UP000253845">
    <property type="component" value="Unassembled WGS sequence"/>
</dbReference>
<comment type="subcellular location">
    <subcellularLocation>
        <location evidence="2">Mitochondrion outer membrane</location>
        <topology evidence="2">Single-pass membrane protein</topology>
    </subcellularLocation>
</comment>
<evidence type="ECO:0000256" key="5">
    <source>
        <dbReference type="ARBA" id="ARBA00022630"/>
    </source>
</evidence>
<feature type="domain" description="Cytochrome b5 heme-binding" evidence="16">
    <location>
        <begin position="65"/>
        <end position="141"/>
    </location>
</feature>
<dbReference type="PRINTS" id="PR00371">
    <property type="entry name" value="FPNCR"/>
</dbReference>
<keyword evidence="6" id="KW-0812">Transmembrane</keyword>
<dbReference type="GO" id="GO:0016491">
    <property type="term" value="F:oxidoreductase activity"/>
    <property type="evidence" value="ECO:0007669"/>
    <property type="project" value="UniProtKB-KW"/>
</dbReference>
<evidence type="ECO:0000256" key="9">
    <source>
        <dbReference type="ARBA" id="ARBA00022827"/>
    </source>
</evidence>
<evidence type="ECO:0000256" key="1">
    <source>
        <dbReference type="ARBA" id="ARBA00001974"/>
    </source>
</evidence>
<dbReference type="Pfam" id="PF00970">
    <property type="entry name" value="FAD_binding_6"/>
    <property type="match status" value="1"/>
</dbReference>
<dbReference type="Gene3D" id="3.40.50.80">
    <property type="entry name" value="Nucleotide-binding domain of ferredoxin-NADP reductase (FNR) module"/>
    <property type="match status" value="1"/>
</dbReference>
<feature type="binding site" evidence="15">
    <location>
        <position position="355"/>
    </location>
    <ligand>
        <name>FAD</name>
        <dbReference type="ChEBI" id="CHEBI:57692"/>
    </ligand>
</feature>
<protein>
    <submittedName>
        <fullName evidence="18">Cytochrome B5</fullName>
    </submittedName>
</protein>
<dbReference type="InterPro" id="IPR036400">
    <property type="entry name" value="Cyt_B5-like_heme/steroid_sf"/>
</dbReference>
<evidence type="ECO:0000256" key="14">
    <source>
        <dbReference type="ARBA" id="ARBA00023136"/>
    </source>
</evidence>
<gene>
    <name evidence="18" type="ORF">M747DRAFT_262676</name>
</gene>
<evidence type="ECO:0000256" key="13">
    <source>
        <dbReference type="ARBA" id="ARBA00023027"/>
    </source>
</evidence>
<dbReference type="InterPro" id="IPR017927">
    <property type="entry name" value="FAD-bd_FR_type"/>
</dbReference>
<name>A0A370BSI3_ASPNG</name>
<evidence type="ECO:0000256" key="15">
    <source>
        <dbReference type="PIRSR" id="PIRSR601834-1"/>
    </source>
</evidence>
<feature type="binding site" evidence="15">
    <location>
        <position position="338"/>
    </location>
    <ligand>
        <name>FAD</name>
        <dbReference type="ChEBI" id="CHEBI:57692"/>
    </ligand>
</feature>
<dbReference type="GO" id="GO:0046872">
    <property type="term" value="F:metal ion binding"/>
    <property type="evidence" value="ECO:0007669"/>
    <property type="project" value="UniProtKB-KW"/>
</dbReference>
<keyword evidence="9 15" id="KW-0274">FAD</keyword>
<keyword evidence="13" id="KW-0520">NAD</keyword>
<evidence type="ECO:0000259" key="16">
    <source>
        <dbReference type="PROSITE" id="PS50255"/>
    </source>
</evidence>
<evidence type="ECO:0000256" key="3">
    <source>
        <dbReference type="ARBA" id="ARBA00006105"/>
    </source>
</evidence>
<dbReference type="PRINTS" id="PR00406">
    <property type="entry name" value="CYTB5RDTASE"/>
</dbReference>
<feature type="binding site" evidence="15">
    <location>
        <position position="405"/>
    </location>
    <ligand>
        <name>FAD</name>
        <dbReference type="ChEBI" id="CHEBI:57692"/>
    </ligand>
</feature>
<dbReference type="InterPro" id="IPR017938">
    <property type="entry name" value="Riboflavin_synthase-like_b-brl"/>
</dbReference>
<keyword evidence="11" id="KW-0560">Oxidoreductase</keyword>
<feature type="domain" description="FAD-binding FR-type" evidence="17">
    <location>
        <begin position="284"/>
        <end position="388"/>
    </location>
</feature>
<keyword evidence="8" id="KW-0496">Mitochondrion</keyword>
<dbReference type="GO" id="GO:0020037">
    <property type="term" value="F:heme binding"/>
    <property type="evidence" value="ECO:0007669"/>
    <property type="project" value="InterPro"/>
</dbReference>
<dbReference type="SMART" id="SM01117">
    <property type="entry name" value="Cyt-b5"/>
    <property type="match status" value="1"/>
</dbReference>
<sequence length="528" mass="57460">MLKANYIGSIHTHRCVSKNLRIQIEPQVIILNAYLICCQAPQAFPSAYALHKACHNPTIAKTTAMQTFSLEEVGKHNSKIDLWVAIHGKVYDVTSYVKDHPGGADLLIDVAGQDATAAYEDVGHSEDASEILESFLIGTLKDAVEYKAPTAVRLIQPPPVSSPERKVSWDATRTVGLGVGSVASLYLGSKALRPHLDFHHLAELLPSLPSLSSIKLSPSLPHGGFATGAAATACICAVLGGIVASRLSKLTEIESGFTKYPPRVKRKTIHQQDPHLIPGFLQPKEYKALPLVEKTLLAPNVYRFVFQLPRKGDVVGLPIGQHVAIKATVNGQSVSRSYTPTSNNLDLGRLELVIKCYPDGLLTGQYLANLEVGDKVLFRGPKGAMRYKRNLCKKIGMIAGGTGITPMFQLIRAICEDDKDTTEISLVYANRTEDDILLRTELEAFASAYPKSLKIWYMLDHPPNDWQYGKGYVTPDVMRERLPGPGPDTRIMLCGPPGMVNAAKKGLAGLGFQAPGAVAKMTDQIFSF</sequence>
<evidence type="ECO:0000256" key="8">
    <source>
        <dbReference type="ARBA" id="ARBA00022787"/>
    </source>
</evidence>
<dbReference type="PROSITE" id="PS51384">
    <property type="entry name" value="FAD_FR"/>
    <property type="match status" value="1"/>
</dbReference>
<accession>A0A370BSI3</accession>
<dbReference type="InterPro" id="IPR018506">
    <property type="entry name" value="Cyt_B5_heme-BS"/>
</dbReference>
<dbReference type="PRINTS" id="PR00363">
    <property type="entry name" value="CYTOCHROMEB5"/>
</dbReference>
<dbReference type="InterPro" id="IPR001834">
    <property type="entry name" value="CBR-like"/>
</dbReference>
<keyword evidence="4" id="KW-0349">Heme</keyword>
<dbReference type="FunFam" id="3.40.50.80:FF:000019">
    <property type="entry name" value="NADH-cytochrome b5 reductase"/>
    <property type="match status" value="1"/>
</dbReference>
<comment type="similarity">
    <text evidence="3">Belongs to the flavoprotein pyridine nucleotide cytochrome reductase family.</text>
</comment>
<dbReference type="InterPro" id="IPR001709">
    <property type="entry name" value="Flavoprot_Pyr_Nucl_cyt_Rdtase"/>
</dbReference>